<comment type="caution">
    <text evidence="2">The sequence shown here is derived from an EMBL/GenBank/DDBJ whole genome shotgun (WGS) entry which is preliminary data.</text>
</comment>
<keyword evidence="3" id="KW-1185">Reference proteome</keyword>
<reference evidence="2 3" key="1">
    <citation type="submission" date="2019-06" db="EMBL/GenBank/DDBJ databases">
        <title>Genome Sequence of the Brown Rot Fungal Pathogen Monilinia fructicola.</title>
        <authorList>
            <person name="De Miccolis Angelini R.M."/>
            <person name="Landi L."/>
            <person name="Abate D."/>
            <person name="Pollastro S."/>
            <person name="Romanazzi G."/>
            <person name="Faretra F."/>
        </authorList>
    </citation>
    <scope>NUCLEOTIDE SEQUENCE [LARGE SCALE GENOMIC DNA]</scope>
    <source>
        <strain evidence="2 3">Mfrc123</strain>
    </source>
</reference>
<feature type="compositionally biased region" description="Basic and acidic residues" evidence="1">
    <location>
        <begin position="110"/>
        <end position="122"/>
    </location>
</feature>
<feature type="region of interest" description="Disordered" evidence="1">
    <location>
        <begin position="110"/>
        <end position="161"/>
    </location>
</feature>
<gene>
    <name evidence="2" type="ORF">EYC84_008754</name>
</gene>
<dbReference type="Proteomes" id="UP000322873">
    <property type="component" value="Unassembled WGS sequence"/>
</dbReference>
<organism evidence="2 3">
    <name type="scientific">Monilinia fructicola</name>
    <name type="common">Brown rot fungus</name>
    <name type="synonym">Ciboria fructicola</name>
    <dbReference type="NCBI Taxonomy" id="38448"/>
    <lineage>
        <taxon>Eukaryota</taxon>
        <taxon>Fungi</taxon>
        <taxon>Dikarya</taxon>
        <taxon>Ascomycota</taxon>
        <taxon>Pezizomycotina</taxon>
        <taxon>Leotiomycetes</taxon>
        <taxon>Helotiales</taxon>
        <taxon>Sclerotiniaceae</taxon>
        <taxon>Monilinia</taxon>
    </lineage>
</organism>
<sequence>MPIQDRINVDNEAEQRVAAEMIQGDVGSIRRFVVIDVDDRFIRLATAEAHRTSRRGLNGNEVNIEKDKVTVPELALFGLSSNKRYCITYDIFIRKMQAKGRITLTNVERTKADRARPEEAEVKQGPLSSAVGPPEAQVAETMGLDPREDLSAPELNHRRRH</sequence>
<evidence type="ECO:0000256" key="1">
    <source>
        <dbReference type="SAM" id="MobiDB-lite"/>
    </source>
</evidence>
<accession>A0A5M9JA75</accession>
<protein>
    <submittedName>
        <fullName evidence="2">Uncharacterized protein</fullName>
    </submittedName>
</protein>
<name>A0A5M9JA75_MONFR</name>
<evidence type="ECO:0000313" key="2">
    <source>
        <dbReference type="EMBL" id="KAA8566151.1"/>
    </source>
</evidence>
<dbReference type="EMBL" id="VICG01000012">
    <property type="protein sequence ID" value="KAA8566151.1"/>
    <property type="molecule type" value="Genomic_DNA"/>
</dbReference>
<evidence type="ECO:0000313" key="3">
    <source>
        <dbReference type="Proteomes" id="UP000322873"/>
    </source>
</evidence>
<dbReference type="AlphaFoldDB" id="A0A5M9JA75"/>
<proteinExistence type="predicted"/>